<dbReference type="Pfam" id="PF04016">
    <property type="entry name" value="DUF364"/>
    <property type="match status" value="1"/>
</dbReference>
<evidence type="ECO:0000313" key="2">
    <source>
        <dbReference type="EMBL" id="AIG63383.1"/>
    </source>
</evidence>
<name>A0ABM5QKS9_9CORY</name>
<dbReference type="Gene3D" id="3.30.390.100">
    <property type="match status" value="1"/>
</dbReference>
<dbReference type="InterPro" id="IPR007161">
    <property type="entry name" value="DUF364"/>
</dbReference>
<reference evidence="2 3" key="1">
    <citation type="submission" date="2014-07" db="EMBL/GenBank/DDBJ databases">
        <title>Complete genome sequence of Corynebacterium atypicum DSM 44849: identifiction of the mycolic acid biosynthesis genes.</title>
        <authorList>
            <person name="Tippelt A."/>
            <person name="Mollmann S."/>
            <person name="Albersmeier A."/>
            <person name="Jaenicke S."/>
            <person name="Ruckert C."/>
            <person name="Tauch A."/>
        </authorList>
    </citation>
    <scope>NUCLEOTIDE SEQUENCE [LARGE SCALE GENOMIC DNA]</scope>
    <source>
        <strain evidence="2 3">R2070</strain>
    </source>
</reference>
<dbReference type="Gene3D" id="3.40.50.11590">
    <property type="match status" value="1"/>
</dbReference>
<feature type="domain" description="Putative heavy-metal chelation" evidence="1">
    <location>
        <begin position="133"/>
        <end position="264"/>
    </location>
</feature>
<dbReference type="EMBL" id="CP008944">
    <property type="protein sequence ID" value="AIG63383.1"/>
    <property type="molecule type" value="Genomic_DNA"/>
</dbReference>
<evidence type="ECO:0000313" key="3">
    <source>
        <dbReference type="Proteomes" id="UP000028504"/>
    </source>
</evidence>
<organism evidence="2 3">
    <name type="scientific">Corynebacterium atypicum</name>
    <dbReference type="NCBI Taxonomy" id="191610"/>
    <lineage>
        <taxon>Bacteria</taxon>
        <taxon>Bacillati</taxon>
        <taxon>Actinomycetota</taxon>
        <taxon>Actinomycetes</taxon>
        <taxon>Mycobacteriales</taxon>
        <taxon>Corynebacteriaceae</taxon>
        <taxon>Corynebacterium</taxon>
    </lineage>
</organism>
<gene>
    <name evidence="2" type="ORF">CATYP_00150</name>
</gene>
<evidence type="ECO:0000259" key="1">
    <source>
        <dbReference type="Pfam" id="PF04016"/>
    </source>
</evidence>
<accession>A0ABM5QKS9</accession>
<keyword evidence="3" id="KW-1185">Reference proteome</keyword>
<dbReference type="SUPFAM" id="SSF159713">
    <property type="entry name" value="Dhaf3308-like"/>
    <property type="match status" value="1"/>
</dbReference>
<protein>
    <recommendedName>
        <fullName evidence="1">Putative heavy-metal chelation domain-containing protein</fullName>
    </recommendedName>
</protein>
<sequence length="277" mass="28381">MDRGIVAGIPEDVVVESASTTGLWARVTVEVHGATSIGIAYCGGPNTRAWDAALAHASTSGVSAGLALEEVPGRTLAEVAGEFLATSDSAARGLGMAAVNAWYSARDVATGNGFVPTGGEQPVGQRADWSQVFDPFKDVIAGKTVAVIGHHPAAPSALDSAASFHMLEVPAAFGQLPPAAEFIVGHCDVVFISGSAFINGSAARLIELARNSYCAVIGPSSPLASELFAHDVDLVAGIVADDARGMDRALAGSLYPTMFTYGYRVHRAEPAGSSVLD</sequence>
<dbReference type="Proteomes" id="UP000028504">
    <property type="component" value="Chromosome"/>
</dbReference>
<proteinExistence type="predicted"/>